<evidence type="ECO:0000313" key="3">
    <source>
        <dbReference type="Proteomes" id="UP001443914"/>
    </source>
</evidence>
<keyword evidence="3" id="KW-1185">Reference proteome</keyword>
<name>A0AAW1NHP8_SAPOF</name>
<sequence length="173" mass="19966">MYARGRPNPSYRGGSSFRGRGRGNYITNHSNPVIQHGSKKLIAADISGTSETELEAFYQWRDVQKKKETSDESLYANVVKRNHSIEADMLPNDEERVILFLNESDKKWDDKPWTLFDRYLKPHSYTMEVYKTPHYYEEILANNGCTFTHFSGANKEIYNFSKIIIGSIISIGD</sequence>
<evidence type="ECO:0000256" key="1">
    <source>
        <dbReference type="SAM" id="MobiDB-lite"/>
    </source>
</evidence>
<accession>A0AAW1NHP8</accession>
<organism evidence="2 3">
    <name type="scientific">Saponaria officinalis</name>
    <name type="common">Common soapwort</name>
    <name type="synonym">Lychnis saponaria</name>
    <dbReference type="NCBI Taxonomy" id="3572"/>
    <lineage>
        <taxon>Eukaryota</taxon>
        <taxon>Viridiplantae</taxon>
        <taxon>Streptophyta</taxon>
        <taxon>Embryophyta</taxon>
        <taxon>Tracheophyta</taxon>
        <taxon>Spermatophyta</taxon>
        <taxon>Magnoliopsida</taxon>
        <taxon>eudicotyledons</taxon>
        <taxon>Gunneridae</taxon>
        <taxon>Pentapetalae</taxon>
        <taxon>Caryophyllales</taxon>
        <taxon>Caryophyllaceae</taxon>
        <taxon>Caryophylleae</taxon>
        <taxon>Saponaria</taxon>
    </lineage>
</organism>
<comment type="caution">
    <text evidence="2">The sequence shown here is derived from an EMBL/GenBank/DDBJ whole genome shotgun (WGS) entry which is preliminary data.</text>
</comment>
<protein>
    <submittedName>
        <fullName evidence="2">Uncharacterized protein</fullName>
    </submittedName>
</protein>
<feature type="region of interest" description="Disordered" evidence="1">
    <location>
        <begin position="1"/>
        <end position="25"/>
    </location>
</feature>
<proteinExistence type="predicted"/>
<evidence type="ECO:0000313" key="2">
    <source>
        <dbReference type="EMBL" id="KAK9756393.1"/>
    </source>
</evidence>
<dbReference type="AlphaFoldDB" id="A0AAW1NHP8"/>
<dbReference type="Proteomes" id="UP001443914">
    <property type="component" value="Unassembled WGS sequence"/>
</dbReference>
<reference evidence="2" key="1">
    <citation type="submission" date="2024-03" db="EMBL/GenBank/DDBJ databases">
        <title>WGS assembly of Saponaria officinalis var. Norfolk2.</title>
        <authorList>
            <person name="Jenkins J."/>
            <person name="Shu S."/>
            <person name="Grimwood J."/>
            <person name="Barry K."/>
            <person name="Goodstein D."/>
            <person name="Schmutz J."/>
            <person name="Leebens-Mack J."/>
            <person name="Osbourn A."/>
        </authorList>
    </citation>
    <scope>NUCLEOTIDE SEQUENCE [LARGE SCALE GENOMIC DNA]</scope>
    <source>
        <strain evidence="2">JIC</strain>
    </source>
</reference>
<dbReference type="EMBL" id="JBDFQZ010000001">
    <property type="protein sequence ID" value="KAK9756393.1"/>
    <property type="molecule type" value="Genomic_DNA"/>
</dbReference>
<gene>
    <name evidence="2" type="ORF">RND81_01G093900</name>
</gene>